<dbReference type="Gene3D" id="3.30.2130.30">
    <property type="match status" value="1"/>
</dbReference>
<dbReference type="AlphaFoldDB" id="A0A517QS13"/>
<dbReference type="GO" id="GO:0008990">
    <property type="term" value="F:rRNA (guanine-N2-)-methyltransferase activity"/>
    <property type="evidence" value="ECO:0007669"/>
    <property type="project" value="TreeGrafter"/>
</dbReference>
<keyword evidence="7" id="KW-1185">Reference proteome</keyword>
<keyword evidence="2 6" id="KW-0808">Transferase</keyword>
<evidence type="ECO:0000256" key="2">
    <source>
        <dbReference type="ARBA" id="ARBA00022679"/>
    </source>
</evidence>
<dbReference type="EMBL" id="CP036267">
    <property type="protein sequence ID" value="QDT34420.1"/>
    <property type="molecule type" value="Genomic_DNA"/>
</dbReference>
<evidence type="ECO:0000259" key="5">
    <source>
        <dbReference type="PROSITE" id="PS51165"/>
    </source>
</evidence>
<dbReference type="InterPro" id="IPR053943">
    <property type="entry name" value="RlmKL-like_Mtase_CS"/>
</dbReference>
<dbReference type="SUPFAM" id="SSF53335">
    <property type="entry name" value="S-adenosyl-L-methionine-dependent methyltransferases"/>
    <property type="match status" value="1"/>
</dbReference>
<dbReference type="Pfam" id="PF02926">
    <property type="entry name" value="THUMP"/>
    <property type="match status" value="1"/>
</dbReference>
<sequence length="416" mass="47389">MTDETNSPDLHLVATAAFGLEAIVVRELADLGYHETRVEDGRVHFHAPLSAICRANIWLRCAERVQVVIGEFPAKDFDELFDNVKILPWEEWLPVDAKFPVHANCVRSEINSPMNVQRMVKRSVVERMRKIYLRHRFAEDGNEYSIDVNIMRDNVLLTLDTTGDGLHKRGYRQLVGLAPLRETIAAALVKLSYWKENRLLVDPFCGSGTIPIEAAMIGRNIAPGHNRSFSAENWPQVPATLWTQTRQEARDLVKPPLSMQIIARDRDPKMTKIAKVNARGSGVFSEILFETKDFVAFPTNRDHGCTICNPPYGERIGERDEVRQLHQDMGELLRPLDTWSHYIFTGAENFEREFGQHADRRRKIFNARIPCTYFQYLGPRPPESSDEIHLEGSQEPTASQESTGTPTPMDVPDDKD</sequence>
<feature type="domain" description="THUMP" evidence="5">
    <location>
        <begin position="51"/>
        <end position="161"/>
    </location>
</feature>
<dbReference type="PROSITE" id="PS01261">
    <property type="entry name" value="UPF0020"/>
    <property type="match status" value="1"/>
</dbReference>
<evidence type="ECO:0000256" key="3">
    <source>
        <dbReference type="PROSITE-ProRule" id="PRU00529"/>
    </source>
</evidence>
<keyword evidence="3" id="KW-0694">RNA-binding</keyword>
<keyword evidence="1 6" id="KW-0489">Methyltransferase</keyword>
<dbReference type="InterPro" id="IPR029063">
    <property type="entry name" value="SAM-dependent_MTases_sf"/>
</dbReference>
<evidence type="ECO:0000256" key="1">
    <source>
        <dbReference type="ARBA" id="ARBA00022603"/>
    </source>
</evidence>
<dbReference type="GO" id="GO:0003723">
    <property type="term" value="F:RNA binding"/>
    <property type="evidence" value="ECO:0007669"/>
    <property type="project" value="UniProtKB-UniRule"/>
</dbReference>
<dbReference type="InterPro" id="IPR004114">
    <property type="entry name" value="THUMP_dom"/>
</dbReference>
<proteinExistence type="predicted"/>
<dbReference type="PROSITE" id="PS51165">
    <property type="entry name" value="THUMP"/>
    <property type="match status" value="1"/>
</dbReference>
<feature type="compositionally biased region" description="Polar residues" evidence="4">
    <location>
        <begin position="394"/>
        <end position="406"/>
    </location>
</feature>
<protein>
    <submittedName>
        <fullName evidence="6">Ribosomal RNA large subunit methyltransferase K/L</fullName>
    </submittedName>
</protein>
<dbReference type="PANTHER" id="PTHR47313:SF1">
    <property type="entry name" value="RIBOSOMAL RNA LARGE SUBUNIT METHYLTRANSFERASE K_L"/>
    <property type="match status" value="1"/>
</dbReference>
<reference evidence="6 7" key="1">
    <citation type="submission" date="2019-02" db="EMBL/GenBank/DDBJ databases">
        <title>Deep-cultivation of Planctomycetes and their phenomic and genomic characterization uncovers novel biology.</title>
        <authorList>
            <person name="Wiegand S."/>
            <person name="Jogler M."/>
            <person name="Boedeker C."/>
            <person name="Pinto D."/>
            <person name="Vollmers J."/>
            <person name="Rivas-Marin E."/>
            <person name="Kohn T."/>
            <person name="Peeters S.H."/>
            <person name="Heuer A."/>
            <person name="Rast P."/>
            <person name="Oberbeckmann S."/>
            <person name="Bunk B."/>
            <person name="Jeske O."/>
            <person name="Meyerdierks A."/>
            <person name="Storesund J.E."/>
            <person name="Kallscheuer N."/>
            <person name="Luecker S."/>
            <person name="Lage O.M."/>
            <person name="Pohl T."/>
            <person name="Merkel B.J."/>
            <person name="Hornburger P."/>
            <person name="Mueller R.-W."/>
            <person name="Bruemmer F."/>
            <person name="Labrenz M."/>
            <person name="Spormann A.M."/>
            <person name="Op den Camp H."/>
            <person name="Overmann J."/>
            <person name="Amann R."/>
            <person name="Jetten M.S.M."/>
            <person name="Mascher T."/>
            <person name="Medema M.H."/>
            <person name="Devos D.P."/>
            <person name="Kaster A.-K."/>
            <person name="Ovreas L."/>
            <person name="Rohde M."/>
            <person name="Galperin M.Y."/>
            <person name="Jogler C."/>
        </authorList>
    </citation>
    <scope>NUCLEOTIDE SEQUENCE [LARGE SCALE GENOMIC DNA]</scope>
    <source>
        <strain evidence="6 7">Mal48</strain>
    </source>
</reference>
<dbReference type="Pfam" id="PF22020">
    <property type="entry name" value="RlmL_1st"/>
    <property type="match status" value="1"/>
</dbReference>
<evidence type="ECO:0000313" key="7">
    <source>
        <dbReference type="Proteomes" id="UP000315724"/>
    </source>
</evidence>
<dbReference type="Gene3D" id="3.40.50.150">
    <property type="entry name" value="Vaccinia Virus protein VP39"/>
    <property type="match status" value="1"/>
</dbReference>
<name>A0A517QS13_9PLAN</name>
<dbReference type="Pfam" id="PF01170">
    <property type="entry name" value="UPF0020"/>
    <property type="match status" value="1"/>
</dbReference>
<organism evidence="6 7">
    <name type="scientific">Thalassoglobus polymorphus</name>
    <dbReference type="NCBI Taxonomy" id="2527994"/>
    <lineage>
        <taxon>Bacteria</taxon>
        <taxon>Pseudomonadati</taxon>
        <taxon>Planctomycetota</taxon>
        <taxon>Planctomycetia</taxon>
        <taxon>Planctomycetales</taxon>
        <taxon>Planctomycetaceae</taxon>
        <taxon>Thalassoglobus</taxon>
    </lineage>
</organism>
<dbReference type="Proteomes" id="UP000315724">
    <property type="component" value="Chromosome"/>
</dbReference>
<dbReference type="InterPro" id="IPR000241">
    <property type="entry name" value="RlmKL-like_Mtase"/>
</dbReference>
<dbReference type="OrthoDB" id="9809404at2"/>
<dbReference type="SMART" id="SM00981">
    <property type="entry name" value="THUMP"/>
    <property type="match status" value="1"/>
</dbReference>
<dbReference type="PANTHER" id="PTHR47313">
    <property type="entry name" value="RIBOSOMAL RNA LARGE SUBUNIT METHYLTRANSFERASE K/L"/>
    <property type="match status" value="1"/>
</dbReference>
<evidence type="ECO:0000313" key="6">
    <source>
        <dbReference type="EMBL" id="QDT34420.1"/>
    </source>
</evidence>
<dbReference type="CDD" id="cd11715">
    <property type="entry name" value="THUMP_AdoMetMT"/>
    <property type="match status" value="1"/>
</dbReference>
<dbReference type="RefSeq" id="WP_145202342.1">
    <property type="nucleotide sequence ID" value="NZ_CP036267.1"/>
</dbReference>
<dbReference type="InterPro" id="IPR054170">
    <property type="entry name" value="RlmL_1st"/>
</dbReference>
<dbReference type="KEGG" id="tpol:Mal48_36800"/>
<evidence type="ECO:0000256" key="4">
    <source>
        <dbReference type="SAM" id="MobiDB-lite"/>
    </source>
</evidence>
<gene>
    <name evidence="6" type="primary">rlmL</name>
    <name evidence="6" type="ORF">Mal48_36800</name>
</gene>
<accession>A0A517QS13</accession>
<dbReference type="GO" id="GO:0070043">
    <property type="term" value="F:rRNA (guanine-N7-)-methyltransferase activity"/>
    <property type="evidence" value="ECO:0007669"/>
    <property type="project" value="TreeGrafter"/>
</dbReference>
<feature type="region of interest" description="Disordered" evidence="4">
    <location>
        <begin position="379"/>
        <end position="416"/>
    </location>
</feature>